<feature type="domain" description="OmpR/PhoB-type" evidence="9">
    <location>
        <begin position="134"/>
        <end position="234"/>
    </location>
</feature>
<keyword evidence="2" id="KW-0902">Two-component regulatory system</keyword>
<keyword evidence="4 7" id="KW-0238">DNA-binding</keyword>
<dbReference type="InterPro" id="IPR016032">
    <property type="entry name" value="Sig_transdc_resp-reg_C-effctor"/>
</dbReference>
<dbReference type="PROSITE" id="PS50110">
    <property type="entry name" value="RESPONSE_REGULATORY"/>
    <property type="match status" value="1"/>
</dbReference>
<keyword evidence="1 6" id="KW-0597">Phosphoprotein</keyword>
<reference evidence="10 11" key="1">
    <citation type="submission" date="2023-07" db="EMBL/GenBank/DDBJ databases">
        <title>Paenibacillus sp. JX-17 nov. isolated from soil.</title>
        <authorList>
            <person name="Wan Y."/>
            <person name="Liu B."/>
        </authorList>
    </citation>
    <scope>NUCLEOTIDE SEQUENCE [LARGE SCALE GENOMIC DNA]</scope>
    <source>
        <strain evidence="10 11">JX-17</strain>
    </source>
</reference>
<protein>
    <submittedName>
        <fullName evidence="10">Response regulator transcription factor</fullName>
    </submittedName>
</protein>
<dbReference type="SUPFAM" id="SSF46894">
    <property type="entry name" value="C-terminal effector domain of the bipartite response regulators"/>
    <property type="match status" value="1"/>
</dbReference>
<organism evidence="10 11">
    <name type="scientific">Paenibacillus lacisoli</name>
    <dbReference type="NCBI Taxonomy" id="3064525"/>
    <lineage>
        <taxon>Bacteria</taxon>
        <taxon>Bacillati</taxon>
        <taxon>Bacillota</taxon>
        <taxon>Bacilli</taxon>
        <taxon>Bacillales</taxon>
        <taxon>Paenibacillaceae</taxon>
        <taxon>Paenibacillus</taxon>
    </lineage>
</organism>
<evidence type="ECO:0000256" key="4">
    <source>
        <dbReference type="ARBA" id="ARBA00023125"/>
    </source>
</evidence>
<dbReference type="SUPFAM" id="SSF52172">
    <property type="entry name" value="CheY-like"/>
    <property type="match status" value="1"/>
</dbReference>
<dbReference type="InterPro" id="IPR036388">
    <property type="entry name" value="WH-like_DNA-bd_sf"/>
</dbReference>
<evidence type="ECO:0000256" key="5">
    <source>
        <dbReference type="ARBA" id="ARBA00023163"/>
    </source>
</evidence>
<dbReference type="InterPro" id="IPR001867">
    <property type="entry name" value="OmpR/PhoB-type_DNA-bd"/>
</dbReference>
<dbReference type="Gene3D" id="1.10.10.10">
    <property type="entry name" value="Winged helix-like DNA-binding domain superfamily/Winged helix DNA-binding domain"/>
    <property type="match status" value="1"/>
</dbReference>
<feature type="domain" description="Response regulatory" evidence="8">
    <location>
        <begin position="3"/>
        <end position="116"/>
    </location>
</feature>
<evidence type="ECO:0000313" key="11">
    <source>
        <dbReference type="Proteomes" id="UP001240171"/>
    </source>
</evidence>
<dbReference type="CDD" id="cd00383">
    <property type="entry name" value="trans_reg_C"/>
    <property type="match status" value="1"/>
</dbReference>
<evidence type="ECO:0000259" key="9">
    <source>
        <dbReference type="PROSITE" id="PS51755"/>
    </source>
</evidence>
<keyword evidence="11" id="KW-1185">Reference proteome</keyword>
<dbReference type="InterPro" id="IPR039420">
    <property type="entry name" value="WalR-like"/>
</dbReference>
<feature type="modified residue" description="4-aspartylphosphate" evidence="6">
    <location>
        <position position="52"/>
    </location>
</feature>
<dbReference type="Pfam" id="PF00072">
    <property type="entry name" value="Response_reg"/>
    <property type="match status" value="1"/>
</dbReference>
<evidence type="ECO:0000259" key="8">
    <source>
        <dbReference type="PROSITE" id="PS50110"/>
    </source>
</evidence>
<dbReference type="Gene3D" id="3.40.50.2300">
    <property type="match status" value="1"/>
</dbReference>
<proteinExistence type="predicted"/>
<sequence>MIKLLLIEDEKNLAEMIAFYLEEEGYITESVQDPADTIQHFRHFKPDLIVTDLMMPGLSGHDIIATIRSCSDIPILMISANTMLNERLQALDSGADDFLCKPFSLKELDSRLKALLRRSMPSSLIKAQHSQPNPEQASVQPYLQISLDSRTVFVKGQEIEVTHIEFELLRLFSRNPGRVFTRNELIDRIKGEDQAILDRTIDVHISSLRRKTEQEPKNPLHIKTVWGTGYKYIE</sequence>
<keyword evidence="3" id="KW-0805">Transcription regulation</keyword>
<gene>
    <name evidence="10" type="ORF">Q5741_12790</name>
</gene>
<feature type="DNA-binding region" description="OmpR/PhoB-type" evidence="7">
    <location>
        <begin position="134"/>
        <end position="234"/>
    </location>
</feature>
<dbReference type="SMART" id="SM00862">
    <property type="entry name" value="Trans_reg_C"/>
    <property type="match status" value="1"/>
</dbReference>
<dbReference type="SMART" id="SM00448">
    <property type="entry name" value="REC"/>
    <property type="match status" value="1"/>
</dbReference>
<dbReference type="InterPro" id="IPR001789">
    <property type="entry name" value="Sig_transdc_resp-reg_receiver"/>
</dbReference>
<dbReference type="CDD" id="cd17574">
    <property type="entry name" value="REC_OmpR"/>
    <property type="match status" value="1"/>
</dbReference>
<dbReference type="EMBL" id="JAUQTB010000006">
    <property type="protein sequence ID" value="MDO7907283.1"/>
    <property type="molecule type" value="Genomic_DNA"/>
</dbReference>
<evidence type="ECO:0000256" key="7">
    <source>
        <dbReference type="PROSITE-ProRule" id="PRU01091"/>
    </source>
</evidence>
<evidence type="ECO:0000256" key="3">
    <source>
        <dbReference type="ARBA" id="ARBA00023015"/>
    </source>
</evidence>
<dbReference type="Proteomes" id="UP001240171">
    <property type="component" value="Unassembled WGS sequence"/>
</dbReference>
<evidence type="ECO:0000256" key="1">
    <source>
        <dbReference type="ARBA" id="ARBA00022553"/>
    </source>
</evidence>
<dbReference type="PROSITE" id="PS51755">
    <property type="entry name" value="OMPR_PHOB"/>
    <property type="match status" value="1"/>
</dbReference>
<dbReference type="RefSeq" id="WP_305024483.1">
    <property type="nucleotide sequence ID" value="NZ_JAUQTB010000006.1"/>
</dbReference>
<evidence type="ECO:0000313" key="10">
    <source>
        <dbReference type="EMBL" id="MDO7907283.1"/>
    </source>
</evidence>
<dbReference type="PANTHER" id="PTHR48111">
    <property type="entry name" value="REGULATOR OF RPOS"/>
    <property type="match status" value="1"/>
</dbReference>
<accession>A0ABT9CFD2</accession>
<comment type="caution">
    <text evidence="10">The sequence shown here is derived from an EMBL/GenBank/DDBJ whole genome shotgun (WGS) entry which is preliminary data.</text>
</comment>
<dbReference type="PANTHER" id="PTHR48111:SF1">
    <property type="entry name" value="TWO-COMPONENT RESPONSE REGULATOR ORR33"/>
    <property type="match status" value="1"/>
</dbReference>
<dbReference type="InterPro" id="IPR011006">
    <property type="entry name" value="CheY-like_superfamily"/>
</dbReference>
<dbReference type="Pfam" id="PF00486">
    <property type="entry name" value="Trans_reg_C"/>
    <property type="match status" value="1"/>
</dbReference>
<name>A0ABT9CFD2_9BACL</name>
<evidence type="ECO:0000256" key="6">
    <source>
        <dbReference type="PROSITE-ProRule" id="PRU00169"/>
    </source>
</evidence>
<evidence type="ECO:0000256" key="2">
    <source>
        <dbReference type="ARBA" id="ARBA00023012"/>
    </source>
</evidence>
<keyword evidence="5" id="KW-0804">Transcription</keyword>